<keyword evidence="2" id="KW-0719">Serine esterase</keyword>
<dbReference type="InterPro" id="IPR029058">
    <property type="entry name" value="AB_hydrolase_fold"/>
</dbReference>
<comment type="similarity">
    <text evidence="1 4">Belongs to the type-B carboxylesterase/lipase family.</text>
</comment>
<dbReference type="Gene3D" id="3.40.50.1820">
    <property type="entry name" value="alpha/beta hydrolase"/>
    <property type="match status" value="1"/>
</dbReference>
<feature type="chain" id="PRO_5043092737" description="Carboxylic ester hydrolase" evidence="4">
    <location>
        <begin position="17"/>
        <end position="596"/>
    </location>
</feature>
<dbReference type="EMBL" id="BTSY01000002">
    <property type="protein sequence ID" value="GMT12668.1"/>
    <property type="molecule type" value="Genomic_DNA"/>
</dbReference>
<dbReference type="FunFam" id="3.40.50.1820:FF:000491">
    <property type="entry name" value="Carboxylic ester hydrolase"/>
    <property type="match status" value="1"/>
</dbReference>
<feature type="non-terminal residue" evidence="6">
    <location>
        <position position="1"/>
    </location>
</feature>
<dbReference type="PROSITE" id="PS00122">
    <property type="entry name" value="CARBOXYLESTERASE_B_1"/>
    <property type="match status" value="1"/>
</dbReference>
<evidence type="ECO:0000256" key="2">
    <source>
        <dbReference type="ARBA" id="ARBA00022487"/>
    </source>
</evidence>
<name>A0AAV5V2N8_9BILA</name>
<feature type="signal peptide" evidence="4">
    <location>
        <begin position="1"/>
        <end position="16"/>
    </location>
</feature>
<evidence type="ECO:0000313" key="7">
    <source>
        <dbReference type="Proteomes" id="UP001432322"/>
    </source>
</evidence>
<reference evidence="6" key="1">
    <citation type="submission" date="2023-10" db="EMBL/GenBank/DDBJ databases">
        <title>Genome assembly of Pristionchus species.</title>
        <authorList>
            <person name="Yoshida K."/>
            <person name="Sommer R.J."/>
        </authorList>
    </citation>
    <scope>NUCLEOTIDE SEQUENCE</scope>
    <source>
        <strain evidence="6">RS5133</strain>
    </source>
</reference>
<evidence type="ECO:0000256" key="1">
    <source>
        <dbReference type="ARBA" id="ARBA00005964"/>
    </source>
</evidence>
<feature type="domain" description="Carboxylesterase type B" evidence="5">
    <location>
        <begin position="20"/>
        <end position="502"/>
    </location>
</feature>
<dbReference type="PANTHER" id="PTHR43142:SF1">
    <property type="entry name" value="CARBOXYLIC ESTER HYDROLASE"/>
    <property type="match status" value="1"/>
</dbReference>
<evidence type="ECO:0000313" key="6">
    <source>
        <dbReference type="EMBL" id="GMT12668.1"/>
    </source>
</evidence>
<dbReference type="InterPro" id="IPR019826">
    <property type="entry name" value="Carboxylesterase_B_AS"/>
</dbReference>
<dbReference type="Pfam" id="PF00135">
    <property type="entry name" value="COesterase"/>
    <property type="match status" value="1"/>
</dbReference>
<organism evidence="6 7">
    <name type="scientific">Pristionchus fissidentatus</name>
    <dbReference type="NCBI Taxonomy" id="1538716"/>
    <lineage>
        <taxon>Eukaryota</taxon>
        <taxon>Metazoa</taxon>
        <taxon>Ecdysozoa</taxon>
        <taxon>Nematoda</taxon>
        <taxon>Chromadorea</taxon>
        <taxon>Rhabditida</taxon>
        <taxon>Rhabditina</taxon>
        <taxon>Diplogasteromorpha</taxon>
        <taxon>Diplogasteroidea</taxon>
        <taxon>Neodiplogasteridae</taxon>
        <taxon>Pristionchus</taxon>
    </lineage>
</organism>
<dbReference type="InterPro" id="IPR002018">
    <property type="entry name" value="CarbesteraseB"/>
</dbReference>
<gene>
    <name evidence="6" type="ORF">PFISCL1PPCAC_3965</name>
</gene>
<evidence type="ECO:0000259" key="5">
    <source>
        <dbReference type="Pfam" id="PF00135"/>
    </source>
</evidence>
<dbReference type="GO" id="GO:0052689">
    <property type="term" value="F:carboxylic ester hydrolase activity"/>
    <property type="evidence" value="ECO:0007669"/>
    <property type="project" value="UniProtKB-KW"/>
</dbReference>
<dbReference type="Proteomes" id="UP001432322">
    <property type="component" value="Unassembled WGS sequence"/>
</dbReference>
<accession>A0AAV5V2N8</accession>
<proteinExistence type="inferred from homology"/>
<feature type="non-terminal residue" evidence="6">
    <location>
        <position position="596"/>
    </location>
</feature>
<comment type="caution">
    <text evidence="6">The sequence shown here is derived from an EMBL/GenBank/DDBJ whole genome shotgun (WGS) entry which is preliminary data.</text>
</comment>
<evidence type="ECO:0000256" key="4">
    <source>
        <dbReference type="RuleBase" id="RU361235"/>
    </source>
</evidence>
<keyword evidence="4" id="KW-0732">Signal</keyword>
<sequence length="596" mass="66880">IQLLWLLSFFVSYSSPALITVKTSRGSLQGFDHDFGGNKSKPFYGYGQVFLGIPYAKAPLGKRRFSLPEDICQYSKNGEVYDAKYYRPRCHQIFDVLQPASNMSEDCLYLNVVTPNVHGKYPVMFYIHGGAFTAGGADVYHWKGTIRNLVSRGVVVVTIQYRVGLIGFFTTYTEKFPPNRGMFDQILALKWVNDEISNFGGDPKRITIFGQSAGAMAVSHLSMSPLAKGLFHQILQTSGSSLSAIETPEDPRGSIHKERARQMCNISDSNWGTPGKDDALMKCLLAATPSQLIQYDRSTTKSWNPTLDGAFMPDYPANLSKERPHFPVLMVDMLEESALFSQSVNDYNLSMIGPDTAKDFFAMVWPNYNSSTMNRLNELFLAGYSNGVIPDNDDHLGWAKLVTAIDTGRSFDANMVTDLKWYQANGNDQLWLFTFAHRHLLSFPIEVQGWIPVSHCADLPFVWFYPEVWDNSSVTLTADDFAVADHMGQIWTDFAKNGKLDYEKSGPNRNYVEIDKELTKGQNWRSAADEVFNEKVPQVVGEFPPLTISKESLNMLKELGSKTLNKWKSVQCNSSTRQSASTSTVLTIICFLAVLY</sequence>
<dbReference type="SUPFAM" id="SSF53474">
    <property type="entry name" value="alpha/beta-Hydrolases"/>
    <property type="match status" value="1"/>
</dbReference>
<dbReference type="PROSITE" id="PS00941">
    <property type="entry name" value="CARBOXYLESTERASE_B_2"/>
    <property type="match status" value="1"/>
</dbReference>
<dbReference type="PANTHER" id="PTHR43142">
    <property type="entry name" value="CARBOXYLIC ESTER HYDROLASE"/>
    <property type="match status" value="1"/>
</dbReference>
<evidence type="ECO:0000256" key="3">
    <source>
        <dbReference type="ARBA" id="ARBA00022801"/>
    </source>
</evidence>
<protein>
    <recommendedName>
        <fullName evidence="4">Carboxylic ester hydrolase</fullName>
        <ecNumber evidence="4">3.1.1.-</ecNumber>
    </recommendedName>
</protein>
<keyword evidence="3 4" id="KW-0378">Hydrolase</keyword>
<dbReference type="AlphaFoldDB" id="A0AAV5V2N8"/>
<keyword evidence="7" id="KW-1185">Reference proteome</keyword>
<dbReference type="InterPro" id="IPR019819">
    <property type="entry name" value="Carboxylesterase_B_CS"/>
</dbReference>
<dbReference type="EC" id="3.1.1.-" evidence="4"/>